<gene>
    <name evidence="1" type="ORF">BKA03_002734</name>
</gene>
<proteinExistence type="predicted"/>
<name>A0A7Z0CLC3_9MICO</name>
<accession>A0A7Z0CLC3</accession>
<evidence type="ECO:0000313" key="1">
    <source>
        <dbReference type="EMBL" id="NYI42615.1"/>
    </source>
</evidence>
<comment type="caution">
    <text evidence="1">The sequence shown here is derived from an EMBL/GenBank/DDBJ whole genome shotgun (WGS) entry which is preliminary data.</text>
</comment>
<evidence type="ECO:0000313" key="2">
    <source>
        <dbReference type="Proteomes" id="UP000547973"/>
    </source>
</evidence>
<dbReference type="EMBL" id="JACBZO010000001">
    <property type="protein sequence ID" value="NYI42615.1"/>
    <property type="molecule type" value="Genomic_DNA"/>
</dbReference>
<sequence length="173" mass="18051">MLHRDAMVGVRPLRRRQGVVAALCLILAVAGCEGPPAGAKDTVQRLAALDIVTSPPPQGVQVAHAEDLGLDGTMAFNPPTVTVVYATSASVQEVNDFYISAFPAYGFGEGYDGGPSPHMEGKDFSGGDEIYFDIRMSQGAPDYGVNGGPTPGPTPVGADLYVIVEAIWFPSQG</sequence>
<keyword evidence="2" id="KW-1185">Reference proteome</keyword>
<protein>
    <submittedName>
        <fullName evidence="1">Uncharacterized protein</fullName>
    </submittedName>
</protein>
<reference evidence="1 2" key="1">
    <citation type="submission" date="2020-07" db="EMBL/GenBank/DDBJ databases">
        <title>Sequencing the genomes of 1000 actinobacteria strains.</title>
        <authorList>
            <person name="Klenk H.-P."/>
        </authorList>
    </citation>
    <scope>NUCLEOTIDE SEQUENCE [LARGE SCALE GENOMIC DNA]</scope>
    <source>
        <strain evidence="1 2">DSM 19970</strain>
    </source>
</reference>
<dbReference type="AlphaFoldDB" id="A0A7Z0CLC3"/>
<organism evidence="1 2">
    <name type="scientific">Demequina lutea</name>
    <dbReference type="NCBI Taxonomy" id="431489"/>
    <lineage>
        <taxon>Bacteria</taxon>
        <taxon>Bacillati</taxon>
        <taxon>Actinomycetota</taxon>
        <taxon>Actinomycetes</taxon>
        <taxon>Micrococcales</taxon>
        <taxon>Demequinaceae</taxon>
        <taxon>Demequina</taxon>
    </lineage>
</organism>
<dbReference type="Proteomes" id="UP000547973">
    <property type="component" value="Unassembled WGS sequence"/>
</dbReference>
<dbReference type="RefSeq" id="WP_152649590.1">
    <property type="nucleotide sequence ID" value="NZ_BBRC01000011.1"/>
</dbReference>
<dbReference type="PROSITE" id="PS51257">
    <property type="entry name" value="PROKAR_LIPOPROTEIN"/>
    <property type="match status" value="1"/>
</dbReference>